<dbReference type="RefSeq" id="WP_345432032.1">
    <property type="nucleotide sequence ID" value="NZ_BAABHK010000004.1"/>
</dbReference>
<feature type="transmembrane region" description="Helical" evidence="1">
    <location>
        <begin position="101"/>
        <end position="119"/>
    </location>
</feature>
<name>A0ABP8U9B1_9ACTN</name>
<keyword evidence="1" id="KW-1133">Transmembrane helix</keyword>
<comment type="caution">
    <text evidence="2">The sequence shown here is derived from an EMBL/GenBank/DDBJ whole genome shotgun (WGS) entry which is preliminary data.</text>
</comment>
<sequence length="171" mass="17773">MIAITTPTPIPKATGHPAHNAVHHHGGFTVPHNFTAISLYVAGIALVLALLLRWKKLARLNFLIPYLIILAGIGAAGAFLADWAHLLVTWGSSAFPGGGSLIAKGFAVALIYIVAYDLWPGHPSNQTTEVAAFLVPAFGPEVGGVVGSTLATALSWLESVGTFAIVGLFGK</sequence>
<keyword evidence="3" id="KW-1185">Reference proteome</keyword>
<accession>A0ABP8U9B1</accession>
<keyword evidence="1" id="KW-0472">Membrane</keyword>
<feature type="transmembrane region" description="Helical" evidence="1">
    <location>
        <begin position="34"/>
        <end position="52"/>
    </location>
</feature>
<dbReference type="Proteomes" id="UP001501442">
    <property type="component" value="Unassembled WGS sequence"/>
</dbReference>
<dbReference type="EMBL" id="BAABHK010000004">
    <property type="protein sequence ID" value="GAA4626788.1"/>
    <property type="molecule type" value="Genomic_DNA"/>
</dbReference>
<feature type="transmembrane region" description="Helical" evidence="1">
    <location>
        <begin position="64"/>
        <end position="81"/>
    </location>
</feature>
<evidence type="ECO:0008006" key="4">
    <source>
        <dbReference type="Google" id="ProtNLM"/>
    </source>
</evidence>
<proteinExistence type="predicted"/>
<evidence type="ECO:0000313" key="3">
    <source>
        <dbReference type="Proteomes" id="UP001501442"/>
    </source>
</evidence>
<evidence type="ECO:0000256" key="1">
    <source>
        <dbReference type="SAM" id="Phobius"/>
    </source>
</evidence>
<reference evidence="3" key="1">
    <citation type="journal article" date="2019" name="Int. J. Syst. Evol. Microbiol.">
        <title>The Global Catalogue of Microorganisms (GCM) 10K type strain sequencing project: providing services to taxonomists for standard genome sequencing and annotation.</title>
        <authorList>
            <consortium name="The Broad Institute Genomics Platform"/>
            <consortium name="The Broad Institute Genome Sequencing Center for Infectious Disease"/>
            <person name="Wu L."/>
            <person name="Ma J."/>
        </authorList>
    </citation>
    <scope>NUCLEOTIDE SEQUENCE [LARGE SCALE GENOMIC DNA]</scope>
    <source>
        <strain evidence="3">JCM 17939</strain>
    </source>
</reference>
<protein>
    <recommendedName>
        <fullName evidence="4">Integral membrane protein</fullName>
    </recommendedName>
</protein>
<keyword evidence="1" id="KW-0812">Transmembrane</keyword>
<gene>
    <name evidence="2" type="ORF">GCM10023196_036460</name>
</gene>
<organism evidence="2 3">
    <name type="scientific">Actinoallomurus vinaceus</name>
    <dbReference type="NCBI Taxonomy" id="1080074"/>
    <lineage>
        <taxon>Bacteria</taxon>
        <taxon>Bacillati</taxon>
        <taxon>Actinomycetota</taxon>
        <taxon>Actinomycetes</taxon>
        <taxon>Streptosporangiales</taxon>
        <taxon>Thermomonosporaceae</taxon>
        <taxon>Actinoallomurus</taxon>
    </lineage>
</organism>
<evidence type="ECO:0000313" key="2">
    <source>
        <dbReference type="EMBL" id="GAA4626788.1"/>
    </source>
</evidence>